<reference evidence="2 3" key="1">
    <citation type="submission" date="2019-03" db="EMBL/GenBank/DDBJ databases">
        <title>The genome sequence of a newly discovered highly antifungal drug resistant Aspergillus species, Aspergillus tanneri NIH 1004.</title>
        <authorList>
            <person name="Mounaud S."/>
            <person name="Singh I."/>
            <person name="Joardar V."/>
            <person name="Pakala S."/>
            <person name="Pakala S."/>
            <person name="Venepally P."/>
            <person name="Hoover J."/>
            <person name="Nierman W."/>
            <person name="Chung J."/>
            <person name="Losada L."/>
        </authorList>
    </citation>
    <scope>NUCLEOTIDE SEQUENCE [LARGE SCALE GENOMIC DNA]</scope>
    <source>
        <strain evidence="2 3">NIH1004</strain>
    </source>
</reference>
<evidence type="ECO:0000313" key="2">
    <source>
        <dbReference type="EMBL" id="THC87802.1"/>
    </source>
</evidence>
<keyword evidence="3" id="KW-1185">Reference proteome</keyword>
<gene>
    <name evidence="2" type="ORF">EYZ11_012753</name>
</gene>
<evidence type="ECO:0000256" key="1">
    <source>
        <dbReference type="SAM" id="MobiDB-lite"/>
    </source>
</evidence>
<dbReference type="EMBL" id="SOSA01001038">
    <property type="protein sequence ID" value="THC87802.1"/>
    <property type="molecule type" value="Genomic_DNA"/>
</dbReference>
<name>A0A4S3IZY5_9EURO</name>
<accession>A0A4S3IZY5</accession>
<dbReference type="VEuPathDB" id="FungiDB:EYZ11_012753"/>
<feature type="region of interest" description="Disordered" evidence="1">
    <location>
        <begin position="98"/>
        <end position="125"/>
    </location>
</feature>
<protein>
    <submittedName>
        <fullName evidence="2">Uncharacterized protein</fullName>
    </submittedName>
</protein>
<proteinExistence type="predicted"/>
<feature type="compositionally biased region" description="Low complexity" evidence="1">
    <location>
        <begin position="98"/>
        <end position="109"/>
    </location>
</feature>
<comment type="caution">
    <text evidence="2">The sequence shown here is derived from an EMBL/GenBank/DDBJ whole genome shotgun (WGS) entry which is preliminary data.</text>
</comment>
<sequence>MGRPPKKRAREDENLSHLGLSGSEVWADSDSSQFTSLGVDIPVVPESLPFCAPVYSSPFNHNHSWQLDHGKFLDPVPATTGPWPDFSSVSAAASNSFSLPPGLPQLQSPPTSPSDPDSSEAQSKTARAVIRCQACPKKFATGLQNVMFTGTLLTVMGDAWLRVSKADAAELGKQAAPSSYVYTINQNSSNPAESWKEWLRQTVRSGVAGVPSDPAGAVQCSGAPSLLSLIEEMEARQRRWHQSHPLPQSERLNVSPEVLAKPYDPQKEQDLLCLRVVKSAREVIAKFEFEPHEFPDGVGI</sequence>
<dbReference type="AlphaFoldDB" id="A0A4S3IZY5"/>
<dbReference type="Proteomes" id="UP000308092">
    <property type="component" value="Unassembled WGS sequence"/>
</dbReference>
<dbReference type="STRING" id="1220188.A0A4S3IZY5"/>
<organism evidence="2 3">
    <name type="scientific">Aspergillus tanneri</name>
    <dbReference type="NCBI Taxonomy" id="1220188"/>
    <lineage>
        <taxon>Eukaryota</taxon>
        <taxon>Fungi</taxon>
        <taxon>Dikarya</taxon>
        <taxon>Ascomycota</taxon>
        <taxon>Pezizomycotina</taxon>
        <taxon>Eurotiomycetes</taxon>
        <taxon>Eurotiomycetidae</taxon>
        <taxon>Eurotiales</taxon>
        <taxon>Aspergillaceae</taxon>
        <taxon>Aspergillus</taxon>
        <taxon>Aspergillus subgen. Circumdati</taxon>
    </lineage>
</organism>
<evidence type="ECO:0000313" key="3">
    <source>
        <dbReference type="Proteomes" id="UP000308092"/>
    </source>
</evidence>